<dbReference type="GO" id="GO:0005198">
    <property type="term" value="F:structural molecule activity"/>
    <property type="evidence" value="ECO:0007669"/>
    <property type="project" value="InterPro"/>
</dbReference>
<evidence type="ECO:0000313" key="11">
    <source>
        <dbReference type="EMBL" id="MBO0344992.1"/>
    </source>
</evidence>
<dbReference type="AlphaFoldDB" id="A0A939J6C8"/>
<keyword evidence="11" id="KW-0969">Cilium</keyword>
<dbReference type="InterPro" id="IPR002371">
    <property type="entry name" value="FlgK"/>
</dbReference>
<evidence type="ECO:0000259" key="10">
    <source>
        <dbReference type="Pfam" id="PF22638"/>
    </source>
</evidence>
<feature type="coiled-coil region" evidence="7">
    <location>
        <begin position="162"/>
        <end position="213"/>
    </location>
</feature>
<evidence type="ECO:0000256" key="3">
    <source>
        <dbReference type="ARBA" id="ARBA00009677"/>
    </source>
</evidence>
<keyword evidence="11" id="KW-0282">Flagellum</keyword>
<organism evidence="11 12">
    <name type="scientific">Roseibium limicola</name>
    <dbReference type="NCBI Taxonomy" id="2816037"/>
    <lineage>
        <taxon>Bacteria</taxon>
        <taxon>Pseudomonadati</taxon>
        <taxon>Pseudomonadota</taxon>
        <taxon>Alphaproteobacteria</taxon>
        <taxon>Hyphomicrobiales</taxon>
        <taxon>Stappiaceae</taxon>
        <taxon>Roseibium</taxon>
    </lineage>
</organism>
<dbReference type="GO" id="GO:0044780">
    <property type="term" value="P:bacterial-type flagellum assembly"/>
    <property type="evidence" value="ECO:0007669"/>
    <property type="project" value="InterPro"/>
</dbReference>
<dbReference type="GO" id="GO:0005576">
    <property type="term" value="C:extracellular region"/>
    <property type="evidence" value="ECO:0007669"/>
    <property type="project" value="UniProtKB-SubCell"/>
</dbReference>
<proteinExistence type="inferred from homology"/>
<evidence type="ECO:0000256" key="1">
    <source>
        <dbReference type="ARBA" id="ARBA00004117"/>
    </source>
</evidence>
<dbReference type="RefSeq" id="WP_206939214.1">
    <property type="nucleotide sequence ID" value="NZ_JAFLNF010000002.1"/>
</dbReference>
<dbReference type="InterPro" id="IPR053927">
    <property type="entry name" value="FlgK_helical"/>
</dbReference>
<evidence type="ECO:0000256" key="4">
    <source>
        <dbReference type="ARBA" id="ARBA00016244"/>
    </source>
</evidence>
<reference evidence="11" key="1">
    <citation type="submission" date="2021-03" db="EMBL/GenBank/DDBJ databases">
        <title>Roseibium sp. CAU 1637 isolated from Incheon.</title>
        <authorList>
            <person name="Kim W."/>
        </authorList>
    </citation>
    <scope>NUCLEOTIDE SEQUENCE</scope>
    <source>
        <strain evidence="11">CAU 1637</strain>
    </source>
</reference>
<protein>
    <recommendedName>
        <fullName evidence="4">Flagellar hook-associated protein 1</fullName>
    </recommendedName>
</protein>
<dbReference type="InterPro" id="IPR019776">
    <property type="entry name" value="Flagellar_basal_body_rod_CS"/>
</dbReference>
<feature type="domain" description="Flagellar hook-associated protein FlgK helical" evidence="10">
    <location>
        <begin position="91"/>
        <end position="316"/>
    </location>
</feature>
<evidence type="ECO:0000256" key="5">
    <source>
        <dbReference type="ARBA" id="ARBA00022525"/>
    </source>
</evidence>
<dbReference type="Pfam" id="PF06429">
    <property type="entry name" value="Flg_bbr_C"/>
    <property type="match status" value="1"/>
</dbReference>
<keyword evidence="5" id="KW-0964">Secreted</keyword>
<feature type="domain" description="Flagellar basal-body/hook protein C-terminal" evidence="9">
    <location>
        <begin position="574"/>
        <end position="614"/>
    </location>
</feature>
<comment type="caution">
    <text evidence="11">The sequence shown here is derived from an EMBL/GenBank/DDBJ whole genome shotgun (WGS) entry which is preliminary data.</text>
</comment>
<keyword evidence="11" id="KW-0966">Cell projection</keyword>
<dbReference type="PANTHER" id="PTHR30033:SF1">
    <property type="entry name" value="FLAGELLAR HOOK-ASSOCIATED PROTEIN 1"/>
    <property type="match status" value="1"/>
</dbReference>
<dbReference type="GO" id="GO:0009424">
    <property type="term" value="C:bacterial-type flagellum hook"/>
    <property type="evidence" value="ECO:0007669"/>
    <property type="project" value="InterPro"/>
</dbReference>
<feature type="domain" description="Flagellar basal body rod protein N-terminal" evidence="8">
    <location>
        <begin position="7"/>
        <end position="36"/>
    </location>
</feature>
<keyword evidence="6" id="KW-0975">Bacterial flagellum</keyword>
<name>A0A939J6C8_9HYPH</name>
<evidence type="ECO:0000256" key="2">
    <source>
        <dbReference type="ARBA" id="ARBA00004613"/>
    </source>
</evidence>
<keyword evidence="7" id="KW-0175">Coiled coil</keyword>
<dbReference type="Pfam" id="PF00460">
    <property type="entry name" value="Flg_bb_rod"/>
    <property type="match status" value="1"/>
</dbReference>
<dbReference type="PROSITE" id="PS00588">
    <property type="entry name" value="FLAGELLA_BB_ROD"/>
    <property type="match status" value="1"/>
</dbReference>
<dbReference type="InterPro" id="IPR010930">
    <property type="entry name" value="Flg_bb/hook_C_dom"/>
</dbReference>
<dbReference type="Pfam" id="PF22638">
    <property type="entry name" value="FlgK_D1"/>
    <property type="match status" value="1"/>
</dbReference>
<evidence type="ECO:0000256" key="7">
    <source>
        <dbReference type="SAM" id="Coils"/>
    </source>
</evidence>
<evidence type="ECO:0000313" key="12">
    <source>
        <dbReference type="Proteomes" id="UP000664779"/>
    </source>
</evidence>
<dbReference type="PANTHER" id="PTHR30033">
    <property type="entry name" value="FLAGELLAR HOOK-ASSOCIATED PROTEIN 1"/>
    <property type="match status" value="1"/>
</dbReference>
<comment type="subcellular location">
    <subcellularLocation>
        <location evidence="1">Bacterial flagellum basal body</location>
    </subcellularLocation>
    <subcellularLocation>
        <location evidence="2">Secreted</location>
    </subcellularLocation>
</comment>
<dbReference type="InterPro" id="IPR001444">
    <property type="entry name" value="Flag_bb_rod_N"/>
</dbReference>
<dbReference type="EMBL" id="JAFLNF010000002">
    <property type="protein sequence ID" value="MBO0344992.1"/>
    <property type="molecule type" value="Genomic_DNA"/>
</dbReference>
<evidence type="ECO:0000259" key="8">
    <source>
        <dbReference type="Pfam" id="PF00460"/>
    </source>
</evidence>
<comment type="similarity">
    <text evidence="3">Belongs to the flagella basal body rod proteins family.</text>
</comment>
<sequence>MSLTSALNTALFGLNYNQKQLDVTAANVANAETVGYSTKTIAANVFYDGAGNVSGILSSTINRAVDETVQKSYFKSLSETNYATEIATAAGRLDELFGTLGDGLGLNSLMSDLNNALSTLVNDPSSYAAQQDVIGTAQSLAYQLNSAYETINTMRETADNGLKEQAEDVNSILNSIEDLDARILEARNVQQSVADLEDQRDRYVEQLSGLLDVVVTEEDSGTLLIRTRNGNQLLANNQASTVSFEPSATLRAGIEGNSIMVTTPGGTRFDLISSSSSGSIKALAEVRDEILVEAQAQLDTLAAEVSLAFSNVTVEGEETTVGVEEGYTLDVSGLRAGNTIALEYVDSAGDTQNVSFVAVTDPALLPLDDTATSRSGDTVYGVDISSGDPADTITQIMAALAATDLAVSNDGSDNLRILGDTAANTTVESLSANITPTGNTDEGLGLSVFVDMRDGQETFTDHLEKGGERLGYASGISVNTALLADSSLLVTYQTSPANSQNDSSRPQYLLGQLSGKAIAFDPDAGIGSAATPYEGTLLSYVNQVVAYQGNQASDTNAYAQAQETLTINLAVRYEESYSVNMDEELAFLVELQNAYAANARIMQAVDELFDVLLNTV</sequence>
<keyword evidence="12" id="KW-1185">Reference proteome</keyword>
<dbReference type="SUPFAM" id="SSF64518">
    <property type="entry name" value="Phase 1 flagellin"/>
    <property type="match status" value="1"/>
</dbReference>
<dbReference type="Proteomes" id="UP000664779">
    <property type="component" value="Unassembled WGS sequence"/>
</dbReference>
<dbReference type="GO" id="GO:0009425">
    <property type="term" value="C:bacterial-type flagellum basal body"/>
    <property type="evidence" value="ECO:0007669"/>
    <property type="project" value="UniProtKB-SubCell"/>
</dbReference>
<evidence type="ECO:0000259" key="9">
    <source>
        <dbReference type="Pfam" id="PF06429"/>
    </source>
</evidence>
<dbReference type="NCBIfam" id="TIGR02492">
    <property type="entry name" value="flgK_ends"/>
    <property type="match status" value="1"/>
</dbReference>
<gene>
    <name evidence="11" type="primary">flgK</name>
    <name evidence="11" type="ORF">J0X15_07170</name>
</gene>
<evidence type="ECO:0000256" key="6">
    <source>
        <dbReference type="ARBA" id="ARBA00023143"/>
    </source>
</evidence>
<accession>A0A939J6C8</accession>